<dbReference type="OrthoDB" id="385011at2"/>
<evidence type="ECO:0000256" key="5">
    <source>
        <dbReference type="ARBA" id="ARBA00023136"/>
    </source>
</evidence>
<protein>
    <recommendedName>
        <fullName evidence="9">Polysaccharide biosynthesis protein</fullName>
    </recommendedName>
</protein>
<keyword evidence="3 6" id="KW-0812">Transmembrane</keyword>
<feature type="transmembrane region" description="Helical" evidence="6">
    <location>
        <begin position="39"/>
        <end position="58"/>
    </location>
</feature>
<dbReference type="EMBL" id="PCGR01000002">
    <property type="protein sequence ID" value="PJK16920.1"/>
    <property type="molecule type" value="Genomic_DNA"/>
</dbReference>
<feature type="transmembrane region" description="Helical" evidence="6">
    <location>
        <begin position="79"/>
        <end position="104"/>
    </location>
</feature>
<feature type="transmembrane region" description="Helical" evidence="6">
    <location>
        <begin position="383"/>
        <end position="402"/>
    </location>
</feature>
<organism evidence="7 8">
    <name type="scientific">Chryseomicrobium excrementi</name>
    <dbReference type="NCBI Taxonomy" id="2041346"/>
    <lineage>
        <taxon>Bacteria</taxon>
        <taxon>Bacillati</taxon>
        <taxon>Bacillota</taxon>
        <taxon>Bacilli</taxon>
        <taxon>Bacillales</taxon>
        <taxon>Caryophanaceae</taxon>
        <taxon>Chryseomicrobium</taxon>
    </lineage>
</organism>
<name>A0A2M9F0D7_9BACL</name>
<dbReference type="Proteomes" id="UP000228680">
    <property type="component" value="Unassembled WGS sequence"/>
</dbReference>
<dbReference type="PANTHER" id="PTHR30250:SF11">
    <property type="entry name" value="O-ANTIGEN TRANSPORTER-RELATED"/>
    <property type="match status" value="1"/>
</dbReference>
<keyword evidence="4 6" id="KW-1133">Transmembrane helix</keyword>
<keyword evidence="5 6" id="KW-0472">Membrane</keyword>
<dbReference type="GO" id="GO:0005886">
    <property type="term" value="C:plasma membrane"/>
    <property type="evidence" value="ECO:0007669"/>
    <property type="project" value="UniProtKB-SubCell"/>
</dbReference>
<feature type="transmembrane region" description="Helical" evidence="6">
    <location>
        <begin position="12"/>
        <end position="33"/>
    </location>
</feature>
<keyword evidence="2" id="KW-1003">Cell membrane</keyword>
<gene>
    <name evidence="7" type="ORF">CQS04_07135</name>
</gene>
<evidence type="ECO:0000256" key="4">
    <source>
        <dbReference type="ARBA" id="ARBA00022989"/>
    </source>
</evidence>
<feature type="transmembrane region" description="Helical" evidence="6">
    <location>
        <begin position="219"/>
        <end position="237"/>
    </location>
</feature>
<feature type="transmembrane region" description="Helical" evidence="6">
    <location>
        <begin position="243"/>
        <end position="271"/>
    </location>
</feature>
<feature type="transmembrane region" description="Helical" evidence="6">
    <location>
        <begin position="110"/>
        <end position="131"/>
    </location>
</feature>
<accession>A0A2M9F0D7</accession>
<dbReference type="RefSeq" id="WP_100353466.1">
    <property type="nucleotide sequence ID" value="NZ_PCGR01000002.1"/>
</dbReference>
<feature type="transmembrane region" description="Helical" evidence="6">
    <location>
        <begin position="181"/>
        <end position="198"/>
    </location>
</feature>
<reference evidence="7 8" key="1">
    <citation type="submission" date="2017-10" db="EMBL/GenBank/DDBJ databases">
        <title>Draft genome of Chryseomicrobium casticus sp. nov.</title>
        <authorList>
            <person name="Chakraborty R."/>
            <person name="Saha T."/>
        </authorList>
    </citation>
    <scope>NUCLEOTIDE SEQUENCE [LARGE SCALE GENOMIC DNA]</scope>
    <source>
        <strain evidence="7 8">ET03</strain>
    </source>
</reference>
<evidence type="ECO:0008006" key="9">
    <source>
        <dbReference type="Google" id="ProtNLM"/>
    </source>
</evidence>
<evidence type="ECO:0000256" key="6">
    <source>
        <dbReference type="SAM" id="Phobius"/>
    </source>
</evidence>
<dbReference type="InterPro" id="IPR050833">
    <property type="entry name" value="Poly_Biosynth_Transport"/>
</dbReference>
<feature type="transmembrane region" description="Helical" evidence="6">
    <location>
        <begin position="152"/>
        <end position="175"/>
    </location>
</feature>
<feature type="transmembrane region" description="Helical" evidence="6">
    <location>
        <begin position="437"/>
        <end position="455"/>
    </location>
</feature>
<dbReference type="PANTHER" id="PTHR30250">
    <property type="entry name" value="PST FAMILY PREDICTED COLANIC ACID TRANSPORTER"/>
    <property type="match status" value="1"/>
</dbReference>
<feature type="transmembrane region" description="Helical" evidence="6">
    <location>
        <begin position="323"/>
        <end position="346"/>
    </location>
</feature>
<comment type="subcellular location">
    <subcellularLocation>
        <location evidence="1">Cell membrane</location>
        <topology evidence="1">Multi-pass membrane protein</topology>
    </subcellularLocation>
</comment>
<feature type="transmembrane region" description="Helical" evidence="6">
    <location>
        <begin position="358"/>
        <end position="377"/>
    </location>
</feature>
<evidence type="ECO:0000313" key="8">
    <source>
        <dbReference type="Proteomes" id="UP000228680"/>
    </source>
</evidence>
<evidence type="ECO:0000256" key="3">
    <source>
        <dbReference type="ARBA" id="ARBA00022692"/>
    </source>
</evidence>
<feature type="transmembrane region" description="Helical" evidence="6">
    <location>
        <begin position="292"/>
        <end position="311"/>
    </location>
</feature>
<sequence>MKSIIKNLLYSFSTNMLVLVTSAILILVLPKILTVQDYGYWQLYLLYLTYVGFGHLGWNDGIYLKWGGRDYEELNRKAFYSQFWLLFVFQLILLVILMSLITYFDYDQKKIFILKCVFVAMVLVNTRNMLVSILQATNRIKEFALINNLDRISLLIGLVLLFIFNNTNLKIYLFIDLLSKAFSLIYAIIICKDITLLTPKNFINQFFEIFENLSTGVKLLVANISNLLIIGIIRLGIELNWNIVVFAQISLILSISTTFLIFFNAMSIVLFPVLRKTKITELKDFYIYTNRIYFIVAIPILILFLPLYNLFEFWLPEYRIALMYFSVLFPIFLIEGRVNLLLFTYLKTLRLENKLFKINIYSVLLSILSITLSTIIFNSLNMAVFSILVTLIFRSLLADKVIQNEFGISDKMENFKTLSIIFIFIISIQFFNKEIMVLIILLIYISYFIYKFKFIKDSILYFYNKRSSMEEY</sequence>
<evidence type="ECO:0000256" key="1">
    <source>
        <dbReference type="ARBA" id="ARBA00004651"/>
    </source>
</evidence>
<feature type="transmembrane region" description="Helical" evidence="6">
    <location>
        <begin position="414"/>
        <end position="431"/>
    </location>
</feature>
<proteinExistence type="predicted"/>
<keyword evidence="8" id="KW-1185">Reference proteome</keyword>
<evidence type="ECO:0000313" key="7">
    <source>
        <dbReference type="EMBL" id="PJK16920.1"/>
    </source>
</evidence>
<evidence type="ECO:0000256" key="2">
    <source>
        <dbReference type="ARBA" id="ARBA00022475"/>
    </source>
</evidence>
<comment type="caution">
    <text evidence="7">The sequence shown here is derived from an EMBL/GenBank/DDBJ whole genome shotgun (WGS) entry which is preliminary data.</text>
</comment>
<dbReference type="AlphaFoldDB" id="A0A2M9F0D7"/>